<evidence type="ECO:0000256" key="8">
    <source>
        <dbReference type="ARBA" id="ARBA00022532"/>
    </source>
</evidence>
<dbReference type="PIRSF" id="PIRSF000169">
    <property type="entry name" value="SDH_D"/>
    <property type="match status" value="1"/>
</dbReference>
<keyword evidence="6 16" id="KW-1003">Cell membrane</keyword>
<keyword evidence="15 16" id="KW-0472">Membrane</keyword>
<evidence type="ECO:0000256" key="9">
    <source>
        <dbReference type="ARBA" id="ARBA00022617"/>
    </source>
</evidence>
<evidence type="ECO:0000256" key="14">
    <source>
        <dbReference type="ARBA" id="ARBA00023004"/>
    </source>
</evidence>
<evidence type="ECO:0000256" key="4">
    <source>
        <dbReference type="ARBA" id="ARBA00019425"/>
    </source>
</evidence>
<keyword evidence="13 19" id="KW-1133">Transmembrane helix</keyword>
<keyword evidence="12 16" id="KW-0249">Electron transport</keyword>
<protein>
    <recommendedName>
        <fullName evidence="4 16">Succinate dehydrogenase hydrophobic membrane anchor subunit</fullName>
    </recommendedName>
</protein>
<organism evidence="20 21">
    <name type="scientific">Acidihalobacter prosperus</name>
    <dbReference type="NCBI Taxonomy" id="160660"/>
    <lineage>
        <taxon>Bacteria</taxon>
        <taxon>Pseudomonadati</taxon>
        <taxon>Pseudomonadota</taxon>
        <taxon>Gammaproteobacteria</taxon>
        <taxon>Chromatiales</taxon>
        <taxon>Ectothiorhodospiraceae</taxon>
        <taxon>Acidihalobacter</taxon>
    </lineage>
</organism>
<feature type="binding site" evidence="17">
    <location>
        <position position="78"/>
    </location>
    <ligand>
        <name>a ubiquinone</name>
        <dbReference type="ChEBI" id="CHEBI:16389"/>
    </ligand>
</feature>
<keyword evidence="11 18" id="KW-0479">Metal-binding</keyword>
<evidence type="ECO:0000256" key="10">
    <source>
        <dbReference type="ARBA" id="ARBA00022692"/>
    </source>
</evidence>
<proteinExistence type="predicted"/>
<feature type="transmembrane region" description="Helical" evidence="19">
    <location>
        <begin position="12"/>
        <end position="34"/>
    </location>
</feature>
<dbReference type="InterPro" id="IPR034804">
    <property type="entry name" value="SQR/QFR_C/D"/>
</dbReference>
<keyword evidence="14 18" id="KW-0408">Iron</keyword>
<evidence type="ECO:0000313" key="20">
    <source>
        <dbReference type="EMBL" id="OBS10721.1"/>
    </source>
</evidence>
<evidence type="ECO:0000256" key="6">
    <source>
        <dbReference type="ARBA" id="ARBA00022475"/>
    </source>
</evidence>
<evidence type="ECO:0000256" key="5">
    <source>
        <dbReference type="ARBA" id="ARBA00022448"/>
    </source>
</evidence>
<dbReference type="EMBL" id="JQSG02000001">
    <property type="protein sequence ID" value="OBS10721.1"/>
    <property type="molecule type" value="Genomic_DNA"/>
</dbReference>
<dbReference type="GO" id="GO:0046872">
    <property type="term" value="F:metal ion binding"/>
    <property type="evidence" value="ECO:0007669"/>
    <property type="project" value="UniProtKB-KW"/>
</dbReference>
<gene>
    <name evidence="20" type="ORF">Thpro_020437</name>
</gene>
<dbReference type="UniPathway" id="UPA00223"/>
<comment type="pathway">
    <text evidence="3 16">Carbohydrate metabolism; tricarboxylic acid cycle.</text>
</comment>
<name>A0A1A6C840_9GAMM</name>
<evidence type="ECO:0000256" key="3">
    <source>
        <dbReference type="ARBA" id="ARBA00005163"/>
    </source>
</evidence>
<evidence type="ECO:0000256" key="16">
    <source>
        <dbReference type="PIRNR" id="PIRNR000169"/>
    </source>
</evidence>
<dbReference type="InterPro" id="IPR014312">
    <property type="entry name" value="Succ_DH_anchor"/>
</dbReference>
<evidence type="ECO:0000256" key="18">
    <source>
        <dbReference type="PIRSR" id="PIRSR000169-2"/>
    </source>
</evidence>
<evidence type="ECO:0000256" key="12">
    <source>
        <dbReference type="ARBA" id="ARBA00022982"/>
    </source>
</evidence>
<evidence type="ECO:0000256" key="2">
    <source>
        <dbReference type="ARBA" id="ARBA00004429"/>
    </source>
</evidence>
<dbReference type="InterPro" id="IPR000701">
    <property type="entry name" value="SuccDH_FuR_B_TM-su"/>
</dbReference>
<sequence length="113" mass="12333">MKTGLSGLRAWLIQRVSAVYLGGFFIFALVALAIHPHLDAARWQTWLSQPLLQLALALFMIMLLAHAWVGARDVIVDYVRPIGLRLGLLAVVALFLLGCGLWAARILLLASGS</sequence>
<dbReference type="GO" id="GO:0006099">
    <property type="term" value="P:tricarboxylic acid cycle"/>
    <property type="evidence" value="ECO:0007669"/>
    <property type="project" value="UniProtKB-UniRule"/>
</dbReference>
<keyword evidence="9 18" id="KW-0349">Heme</keyword>
<dbReference type="GO" id="GO:0020037">
    <property type="term" value="F:heme binding"/>
    <property type="evidence" value="ECO:0007669"/>
    <property type="project" value="InterPro"/>
</dbReference>
<dbReference type="AlphaFoldDB" id="A0A1A6C840"/>
<evidence type="ECO:0000256" key="15">
    <source>
        <dbReference type="ARBA" id="ARBA00023136"/>
    </source>
</evidence>
<dbReference type="Gene3D" id="1.20.1300.10">
    <property type="entry name" value="Fumarate reductase/succinate dehydrogenase, transmembrane subunit"/>
    <property type="match status" value="1"/>
</dbReference>
<evidence type="ECO:0000256" key="11">
    <source>
        <dbReference type="ARBA" id="ARBA00022723"/>
    </source>
</evidence>
<keyword evidence="21" id="KW-1185">Reference proteome</keyword>
<feature type="transmembrane region" description="Helical" evidence="19">
    <location>
        <begin position="54"/>
        <end position="71"/>
    </location>
</feature>
<evidence type="ECO:0000256" key="19">
    <source>
        <dbReference type="SAM" id="Phobius"/>
    </source>
</evidence>
<comment type="function">
    <text evidence="1 16">Membrane-anchoring subunit of succinate dehydrogenase (SDH).</text>
</comment>
<keyword evidence="10 19" id="KW-0812">Transmembrane</keyword>
<evidence type="ECO:0000256" key="17">
    <source>
        <dbReference type="PIRSR" id="PIRSR000169-1"/>
    </source>
</evidence>
<keyword evidence="7 16" id="KW-0997">Cell inner membrane</keyword>
<accession>A0A1A6C840</accession>
<comment type="cofactor">
    <cofactor evidence="18">
        <name>heme</name>
        <dbReference type="ChEBI" id="CHEBI:30413"/>
    </cofactor>
    <text evidence="18">The heme is bound between the two transmembrane subunits.</text>
</comment>
<evidence type="ECO:0000313" key="21">
    <source>
        <dbReference type="Proteomes" id="UP000029273"/>
    </source>
</evidence>
<feature type="binding site" description="axial binding residue" evidence="18">
    <location>
        <position position="66"/>
    </location>
    <ligand>
        <name>heme</name>
        <dbReference type="ChEBI" id="CHEBI:30413"/>
        <note>ligand shared with second transmembrane subunit</note>
    </ligand>
    <ligandPart>
        <name>Fe</name>
        <dbReference type="ChEBI" id="CHEBI:18248"/>
    </ligandPart>
</feature>
<keyword evidence="8 16" id="KW-0816">Tricarboxylic acid cycle</keyword>
<evidence type="ECO:0000256" key="13">
    <source>
        <dbReference type="ARBA" id="ARBA00022989"/>
    </source>
</evidence>
<dbReference type="Proteomes" id="UP000029273">
    <property type="component" value="Unassembled WGS sequence"/>
</dbReference>
<comment type="subcellular location">
    <subcellularLocation>
        <location evidence="2 16">Cell inner membrane</location>
        <topology evidence="2 16">Multi-pass membrane protein</topology>
    </subcellularLocation>
</comment>
<evidence type="ECO:0000256" key="1">
    <source>
        <dbReference type="ARBA" id="ARBA00004050"/>
    </source>
</evidence>
<feature type="transmembrane region" description="Helical" evidence="19">
    <location>
        <begin position="83"/>
        <end position="104"/>
    </location>
</feature>
<dbReference type="NCBIfam" id="TIGR02968">
    <property type="entry name" value="succ_dehyd_anc"/>
    <property type="match status" value="1"/>
</dbReference>
<keyword evidence="5 16" id="KW-0813">Transport</keyword>
<evidence type="ECO:0000256" key="7">
    <source>
        <dbReference type="ARBA" id="ARBA00022519"/>
    </source>
</evidence>
<dbReference type="SUPFAM" id="SSF81343">
    <property type="entry name" value="Fumarate reductase respiratory complex transmembrane subunits"/>
    <property type="match status" value="1"/>
</dbReference>
<dbReference type="PANTHER" id="PTHR38689:SF1">
    <property type="entry name" value="SUCCINATE DEHYDROGENASE HYDROPHOBIC MEMBRANE ANCHOR SUBUNIT"/>
    <property type="match status" value="1"/>
</dbReference>
<dbReference type="Pfam" id="PF01127">
    <property type="entry name" value="Sdh_cyt"/>
    <property type="match status" value="1"/>
</dbReference>
<dbReference type="GO" id="GO:0017004">
    <property type="term" value="P:cytochrome complex assembly"/>
    <property type="evidence" value="ECO:0007669"/>
    <property type="project" value="TreeGrafter"/>
</dbReference>
<reference evidence="20 21" key="1">
    <citation type="journal article" date="2014" name="Genome Announc.">
        <title>Draft Genome Sequence of the Iron-Oxidizing, Acidophilic, and Halotolerant 'Thiobacillus prosperus' Type Strain DSM 5130.</title>
        <authorList>
            <person name="Ossandon F.J."/>
            <person name="Cardenas J.P."/>
            <person name="Corbett M."/>
            <person name="Quatrini R."/>
            <person name="Holmes D.S."/>
            <person name="Watkin E."/>
        </authorList>
    </citation>
    <scope>NUCLEOTIDE SEQUENCE [LARGE SCALE GENOMIC DNA]</scope>
    <source>
        <strain evidence="20 21">DSM 5130</strain>
    </source>
</reference>
<dbReference type="GO" id="GO:0009055">
    <property type="term" value="F:electron transfer activity"/>
    <property type="evidence" value="ECO:0007669"/>
    <property type="project" value="TreeGrafter"/>
</dbReference>
<dbReference type="GO" id="GO:0005886">
    <property type="term" value="C:plasma membrane"/>
    <property type="evidence" value="ECO:0007669"/>
    <property type="project" value="UniProtKB-SubCell"/>
</dbReference>
<comment type="caution">
    <text evidence="20">The sequence shown here is derived from an EMBL/GenBank/DDBJ whole genome shotgun (WGS) entry which is preliminary data.</text>
</comment>
<dbReference type="PANTHER" id="PTHR38689">
    <property type="entry name" value="SUCCINATE DEHYDROGENASE HYDROPHOBIC MEMBRANE ANCHOR SUBUNIT"/>
    <property type="match status" value="1"/>
</dbReference>
<dbReference type="RefSeq" id="WP_052064561.1">
    <property type="nucleotide sequence ID" value="NZ_JQSG02000001.1"/>
</dbReference>